<sequence length="301" mass="35708">MYENDMHNRNTVLDDKIRNRESWFKLFLWGIISLFLVISLLLFVYNIVIGNFKFDFTDLRFSDLLSLSMAIFAIFLSIAFYFKASETSNIFYNNTYRFTTHVSELLGRIEAGFEEKLRHIDEGQSDLKESVEKLPSYMKGNPESTKKEISEESKNLQKELDARNTMIHKLVEKTTLQEHEKLEAIRQLQEREKAIDEMKKQISHLQRRLDMEQNNSTRNRRGSSLGRMSLYLVHNLDHTLHLSREKIKDMPLEELRYRFEEKLLHFDPDFVRDMKINNFVDEYAKLTPSGINFLSNAITKM</sequence>
<feature type="coiled-coil region" evidence="1">
    <location>
        <begin position="181"/>
        <end position="215"/>
    </location>
</feature>
<feature type="transmembrane region" description="Helical" evidence="2">
    <location>
        <begin position="26"/>
        <end position="52"/>
    </location>
</feature>
<dbReference type="EMBL" id="CP000780">
    <property type="protein sequence ID" value="ABS55430.1"/>
    <property type="molecule type" value="Genomic_DNA"/>
</dbReference>
<reference evidence="4" key="1">
    <citation type="journal article" date="2015" name="Microbiology">
        <title>Genome of Methanoregula boonei 6A8 reveals adaptations to oligotrophic peatland environments.</title>
        <authorList>
            <person name="Braeuer S."/>
            <person name="Cadillo-Quiroz H."/>
            <person name="Kyrpides N."/>
            <person name="Woyke T."/>
            <person name="Goodwin L."/>
            <person name="Detter C."/>
            <person name="Podell S."/>
            <person name="Yavitt J.B."/>
            <person name="Zinder S.H."/>
        </authorList>
    </citation>
    <scope>NUCLEOTIDE SEQUENCE [LARGE SCALE GENOMIC DNA]</scope>
    <source>
        <strain evidence="4">DSM 21154 / JCM 14090 / 6A8</strain>
    </source>
</reference>
<keyword evidence="1" id="KW-0175">Coiled coil</keyword>
<keyword evidence="4" id="KW-1185">Reference proteome</keyword>
<dbReference type="HOGENOM" id="CLU_074788_0_0_2"/>
<name>A7I6R9_METB6</name>
<keyword evidence="2" id="KW-0812">Transmembrane</keyword>
<organism evidence="3 4">
    <name type="scientific">Methanoregula boonei (strain DSM 21154 / JCM 14090 / 6A8)</name>
    <dbReference type="NCBI Taxonomy" id="456442"/>
    <lineage>
        <taxon>Archaea</taxon>
        <taxon>Methanobacteriati</taxon>
        <taxon>Methanobacteriota</taxon>
        <taxon>Stenosarchaea group</taxon>
        <taxon>Methanomicrobia</taxon>
        <taxon>Methanomicrobiales</taxon>
        <taxon>Methanoregulaceae</taxon>
        <taxon>Methanoregula</taxon>
    </lineage>
</organism>
<proteinExistence type="predicted"/>
<gene>
    <name evidence="3" type="ordered locus">Mboo_0912</name>
</gene>
<accession>A7I6R9</accession>
<protein>
    <submittedName>
        <fullName evidence="3">Uncharacterized protein</fullName>
    </submittedName>
</protein>
<keyword evidence="2" id="KW-0472">Membrane</keyword>
<evidence type="ECO:0000256" key="2">
    <source>
        <dbReference type="SAM" id="Phobius"/>
    </source>
</evidence>
<keyword evidence="2" id="KW-1133">Transmembrane helix</keyword>
<evidence type="ECO:0000313" key="3">
    <source>
        <dbReference type="EMBL" id="ABS55430.1"/>
    </source>
</evidence>
<feature type="transmembrane region" description="Helical" evidence="2">
    <location>
        <begin position="64"/>
        <end position="82"/>
    </location>
</feature>
<evidence type="ECO:0000313" key="4">
    <source>
        <dbReference type="Proteomes" id="UP000002408"/>
    </source>
</evidence>
<dbReference type="KEGG" id="mbn:Mboo_0912"/>
<evidence type="ECO:0000256" key="1">
    <source>
        <dbReference type="SAM" id="Coils"/>
    </source>
</evidence>
<dbReference type="eggNOG" id="arCOG09520">
    <property type="taxonomic scope" value="Archaea"/>
</dbReference>
<dbReference type="AlphaFoldDB" id="A7I6R9"/>
<dbReference type="Proteomes" id="UP000002408">
    <property type="component" value="Chromosome"/>
</dbReference>